<dbReference type="Proteomes" id="UP000192468">
    <property type="component" value="Unassembled WGS sequence"/>
</dbReference>
<evidence type="ECO:0000256" key="1">
    <source>
        <dbReference type="SAM" id="MobiDB-lite"/>
    </source>
</evidence>
<proteinExistence type="predicted"/>
<gene>
    <name evidence="2" type="ORF">SAMN02745134_01749</name>
</gene>
<dbReference type="RefSeq" id="WP_084115225.1">
    <property type="nucleotide sequence ID" value="NZ_FWXH01000004.1"/>
</dbReference>
<evidence type="ECO:0000313" key="2">
    <source>
        <dbReference type="EMBL" id="SMC22884.1"/>
    </source>
</evidence>
<reference evidence="2 3" key="1">
    <citation type="submission" date="2017-04" db="EMBL/GenBank/DDBJ databases">
        <authorList>
            <person name="Afonso C.L."/>
            <person name="Miller P.J."/>
            <person name="Scott M.A."/>
            <person name="Spackman E."/>
            <person name="Goraichik I."/>
            <person name="Dimitrov K.M."/>
            <person name="Suarez D.L."/>
            <person name="Swayne D.E."/>
        </authorList>
    </citation>
    <scope>NUCLEOTIDE SEQUENCE [LARGE SCALE GENOMIC DNA]</scope>
    <source>
        <strain evidence="2 3">DSM 12555</strain>
    </source>
</reference>
<evidence type="ECO:0000313" key="3">
    <source>
        <dbReference type="Proteomes" id="UP000192468"/>
    </source>
</evidence>
<dbReference type="Pfam" id="PF13031">
    <property type="entry name" value="DUF3892"/>
    <property type="match status" value="1"/>
</dbReference>
<feature type="compositionally biased region" description="Polar residues" evidence="1">
    <location>
        <begin position="60"/>
        <end position="76"/>
    </location>
</feature>
<dbReference type="AlphaFoldDB" id="A0A1W1XGH6"/>
<evidence type="ECO:0008006" key="4">
    <source>
        <dbReference type="Google" id="ProtNLM"/>
    </source>
</evidence>
<dbReference type="OrthoDB" id="1911032at2"/>
<dbReference type="STRING" id="1121291.SAMN02745134_01749"/>
<protein>
    <recommendedName>
        <fullName evidence="4">DUF3892 domain-containing protein</fullName>
    </recommendedName>
</protein>
<sequence>MPNKSTIIKVKKNSSGDITAVMFGDESVHSIEEAIDMAKNGYIESVNVGKAKNGREYLRSNPNGTEGDNLDTKPTF</sequence>
<dbReference type="EMBL" id="FWXH01000004">
    <property type="protein sequence ID" value="SMC22884.1"/>
    <property type="molecule type" value="Genomic_DNA"/>
</dbReference>
<name>A0A1W1XGH6_9CLOT</name>
<feature type="region of interest" description="Disordered" evidence="1">
    <location>
        <begin position="54"/>
        <end position="76"/>
    </location>
</feature>
<organism evidence="2 3">
    <name type="scientific">Clostridium acidisoli DSM 12555</name>
    <dbReference type="NCBI Taxonomy" id="1121291"/>
    <lineage>
        <taxon>Bacteria</taxon>
        <taxon>Bacillati</taxon>
        <taxon>Bacillota</taxon>
        <taxon>Clostridia</taxon>
        <taxon>Eubacteriales</taxon>
        <taxon>Clostridiaceae</taxon>
        <taxon>Clostridium</taxon>
    </lineage>
</organism>
<accession>A0A1W1XGH6</accession>
<keyword evidence="3" id="KW-1185">Reference proteome</keyword>
<dbReference type="InterPro" id="IPR024997">
    <property type="entry name" value="DUF3892"/>
</dbReference>